<evidence type="ECO:0000256" key="1">
    <source>
        <dbReference type="SAM" id="Phobius"/>
    </source>
</evidence>
<protein>
    <submittedName>
        <fullName evidence="3">PH domain-containing protein</fullName>
    </submittedName>
</protein>
<accession>A0A939HFA4</accession>
<reference evidence="3" key="1">
    <citation type="submission" date="2021-03" db="EMBL/GenBank/DDBJ databases">
        <title>A new species, PO-11, isolated from a karst cave deposit.</title>
        <authorList>
            <person name="Zhaoxiaoyong W."/>
        </authorList>
    </citation>
    <scope>NUCLEOTIDE SEQUENCE</scope>
    <source>
        <strain evidence="3">PO-11</strain>
    </source>
</reference>
<keyword evidence="1" id="KW-0812">Transmembrane</keyword>
<dbReference type="AlphaFoldDB" id="A0A939HFA4"/>
<sequence>MSREPHAGNVEIFKARSNRLLAWICWSVAAFGVVVTVTAAGPAALAGTAPLLLVAFFGWLLFWRPAVVVHDAGVTLENPYRTIDVPWEALVQVDTRYALTLMTPGRKYPAWAAPAPGIWGGRNARPEHLKGLPETSYGPGSSVRPGDLKNTDSGAAALMVRARWQERLECGQVEAGRAEETLVPVAVGWFRVAATVVLAAASYWSVFLQ</sequence>
<keyword evidence="4" id="KW-1185">Reference proteome</keyword>
<keyword evidence="1" id="KW-0472">Membrane</keyword>
<evidence type="ECO:0000313" key="3">
    <source>
        <dbReference type="EMBL" id="MBO1267340.1"/>
    </source>
</evidence>
<keyword evidence="1" id="KW-1133">Transmembrane helix</keyword>
<feature type="transmembrane region" description="Helical" evidence="1">
    <location>
        <begin position="182"/>
        <end position="204"/>
    </location>
</feature>
<dbReference type="Proteomes" id="UP000664164">
    <property type="component" value="Unassembled WGS sequence"/>
</dbReference>
<evidence type="ECO:0000259" key="2">
    <source>
        <dbReference type="Pfam" id="PF10756"/>
    </source>
</evidence>
<dbReference type="InterPro" id="IPR019692">
    <property type="entry name" value="CFP-6_PH"/>
</dbReference>
<feature type="domain" description="Low molecular weight protein antigen 6 PH" evidence="2">
    <location>
        <begin position="64"/>
        <end position="133"/>
    </location>
</feature>
<evidence type="ECO:0000313" key="4">
    <source>
        <dbReference type="Proteomes" id="UP000664164"/>
    </source>
</evidence>
<dbReference type="RefSeq" id="WP_207615133.1">
    <property type="nucleotide sequence ID" value="NZ_JAFNLL010000007.1"/>
</dbReference>
<gene>
    <name evidence="3" type="ORF">J1902_04980</name>
</gene>
<name>A0A939HFA4_9MICC</name>
<dbReference type="EMBL" id="JAFNLL010000007">
    <property type="protein sequence ID" value="MBO1267340.1"/>
    <property type="molecule type" value="Genomic_DNA"/>
</dbReference>
<dbReference type="Pfam" id="PF10756">
    <property type="entry name" value="bPH_6"/>
    <property type="match status" value="1"/>
</dbReference>
<feature type="transmembrane region" description="Helical" evidence="1">
    <location>
        <begin position="20"/>
        <end position="37"/>
    </location>
</feature>
<organism evidence="3 4">
    <name type="scientific">Arthrobacter cavernae</name>
    <dbReference type="NCBI Taxonomy" id="2817681"/>
    <lineage>
        <taxon>Bacteria</taxon>
        <taxon>Bacillati</taxon>
        <taxon>Actinomycetota</taxon>
        <taxon>Actinomycetes</taxon>
        <taxon>Micrococcales</taxon>
        <taxon>Micrococcaceae</taxon>
        <taxon>Arthrobacter</taxon>
    </lineage>
</organism>
<feature type="transmembrane region" description="Helical" evidence="1">
    <location>
        <begin position="43"/>
        <end position="62"/>
    </location>
</feature>
<comment type="caution">
    <text evidence="3">The sequence shown here is derived from an EMBL/GenBank/DDBJ whole genome shotgun (WGS) entry which is preliminary data.</text>
</comment>
<proteinExistence type="predicted"/>